<feature type="domain" description="Copper amine oxidase N2-terminal" evidence="20">
    <location>
        <begin position="124"/>
        <end position="209"/>
    </location>
</feature>
<dbReference type="GO" id="GO:0005507">
    <property type="term" value="F:copper ion binding"/>
    <property type="evidence" value="ECO:0007669"/>
    <property type="project" value="InterPro"/>
</dbReference>
<comment type="cofactor">
    <cofactor evidence="1">
        <name>Ca(2+)</name>
        <dbReference type="ChEBI" id="CHEBI:29108"/>
    </cofactor>
</comment>
<comment type="cofactor">
    <cofactor evidence="3">
        <name>Mn(2+)</name>
        <dbReference type="ChEBI" id="CHEBI:29035"/>
    </cofactor>
</comment>
<name>A0A376TGA1_ECOLX</name>
<keyword evidence="12 17" id="KW-0186">Copper</keyword>
<dbReference type="InterPro" id="IPR015802">
    <property type="entry name" value="Cu_amine_oxidase_N3"/>
</dbReference>
<dbReference type="InterPro" id="IPR000269">
    <property type="entry name" value="Cu_amine_oxidase"/>
</dbReference>
<evidence type="ECO:0000256" key="3">
    <source>
        <dbReference type="ARBA" id="ARBA00001936"/>
    </source>
</evidence>
<feature type="domain" description="Copper amine oxidase catalytic" evidence="19">
    <location>
        <begin position="337"/>
        <end position="529"/>
    </location>
</feature>
<evidence type="ECO:0000256" key="17">
    <source>
        <dbReference type="RuleBase" id="RU000672"/>
    </source>
</evidence>
<evidence type="ECO:0000256" key="16">
    <source>
        <dbReference type="PIRSR" id="PIRSR600269-51"/>
    </source>
</evidence>
<feature type="domain" description="Copper amine oxidase N3-terminal" evidence="21">
    <location>
        <begin position="216"/>
        <end position="316"/>
    </location>
</feature>
<keyword evidence="7 17" id="KW-0479">Metal-binding</keyword>
<evidence type="ECO:0000259" key="22">
    <source>
        <dbReference type="Pfam" id="PF07833"/>
    </source>
</evidence>
<evidence type="ECO:0000313" key="23">
    <source>
        <dbReference type="EMBL" id="STI76140.1"/>
    </source>
</evidence>
<dbReference type="PANTHER" id="PTHR10638:SF41">
    <property type="entry name" value="AMINE OXIDASE"/>
    <property type="match status" value="1"/>
</dbReference>
<comment type="catalytic activity">
    <reaction evidence="14">
        <text>a primary methyl amine + O2 + H2O = an aldehyde + H2O2 + NH4(+)</text>
        <dbReference type="Rhea" id="RHEA:16153"/>
        <dbReference type="ChEBI" id="CHEBI:15377"/>
        <dbReference type="ChEBI" id="CHEBI:15379"/>
        <dbReference type="ChEBI" id="CHEBI:16240"/>
        <dbReference type="ChEBI" id="CHEBI:17478"/>
        <dbReference type="ChEBI" id="CHEBI:28938"/>
        <dbReference type="ChEBI" id="CHEBI:228804"/>
        <dbReference type="EC" id="1.4.3.21"/>
    </reaction>
</comment>
<dbReference type="InterPro" id="IPR049948">
    <property type="entry name" value="Cu_Am_ox_TPQ-bd"/>
</dbReference>
<keyword evidence="9" id="KW-0574">Periplasm</keyword>
<evidence type="ECO:0000256" key="10">
    <source>
        <dbReference type="ARBA" id="ARBA00022772"/>
    </source>
</evidence>
<comment type="similarity">
    <text evidence="5 17">Belongs to the copper/topaquinone oxidase family.</text>
</comment>
<keyword evidence="10 15" id="KW-0801">TPQ</keyword>
<dbReference type="GO" id="GO:0042597">
    <property type="term" value="C:periplasmic space"/>
    <property type="evidence" value="ECO:0007669"/>
    <property type="project" value="UniProtKB-SubCell"/>
</dbReference>
<comment type="cofactor">
    <cofactor evidence="2">
        <name>Cu cation</name>
        <dbReference type="ChEBI" id="CHEBI:23378"/>
    </cofactor>
</comment>
<reference evidence="23 24" key="1">
    <citation type="submission" date="2018-06" db="EMBL/GenBank/DDBJ databases">
        <authorList>
            <consortium name="Pathogen Informatics"/>
            <person name="Doyle S."/>
        </authorList>
    </citation>
    <scope>NUCLEOTIDE SEQUENCE [LARGE SCALE GENOMIC DNA]</scope>
    <source>
        <strain evidence="23 24">NCTC8985</strain>
    </source>
</reference>
<evidence type="ECO:0000256" key="6">
    <source>
        <dbReference type="ARBA" id="ARBA00011738"/>
    </source>
</evidence>
<evidence type="ECO:0000256" key="18">
    <source>
        <dbReference type="SAM" id="SignalP"/>
    </source>
</evidence>
<accession>A0A376TGA1</accession>
<dbReference type="InterPro" id="IPR016182">
    <property type="entry name" value="Cu_amine_oxidase_N-reg"/>
</dbReference>
<keyword evidence="13" id="KW-0464">Manganese</keyword>
<protein>
    <recommendedName>
        <fullName evidence="17">Amine oxidase</fullName>
        <ecNumber evidence="17">1.4.3.-</ecNumber>
    </recommendedName>
</protein>
<dbReference type="InterPro" id="IPR015800">
    <property type="entry name" value="Cu_amine_oxidase_N2"/>
</dbReference>
<evidence type="ECO:0000256" key="8">
    <source>
        <dbReference type="ARBA" id="ARBA00022729"/>
    </source>
</evidence>
<evidence type="ECO:0000256" key="9">
    <source>
        <dbReference type="ARBA" id="ARBA00022764"/>
    </source>
</evidence>
<dbReference type="SUPFAM" id="SSF55383">
    <property type="entry name" value="Copper amine oxidase, domain N"/>
    <property type="match status" value="1"/>
</dbReference>
<dbReference type="Gene3D" id="3.10.450.40">
    <property type="match status" value="2"/>
</dbReference>
<comment type="PTM">
    <text evidence="16 17">Topaquinone (TPQ) is generated by copper-dependent autoxidation of a specific tyrosyl residue.</text>
</comment>
<evidence type="ECO:0000256" key="4">
    <source>
        <dbReference type="ARBA" id="ARBA00004418"/>
    </source>
</evidence>
<comment type="cofactor">
    <cofactor evidence="17">
        <name>Cu cation</name>
        <dbReference type="ChEBI" id="CHEBI:23378"/>
    </cofactor>
    <text evidence="17">Contains 1 topaquinone per subunit.</text>
</comment>
<dbReference type="FunFam" id="3.30.457.10:FF:000001">
    <property type="entry name" value="Primary amine oxidase"/>
    <property type="match status" value="1"/>
</dbReference>
<sequence length="532" mass="58938">MGSPSLYSARKTTLALAVALSFAWQAPVFAHGGEAHMVPMDETLKEFGADVQWDDYAQIFTLIKDGAYVKVKPGAQTAIVNGQPLALQVPVVMKDNKAWVSDTFINDVFQSGLDQTFQVEKRPHPLNALTADEIKQAVEIVKASADFKPNTRFTEISLLPPDKEAVWAFALENKPVDQPRKADVIMLDGKHIIEAVVDLQNNKLLSWQPIKDAHGMVLLDDFASVQNIINNSEEFAAAVKKRGITDAKKVITTPLTVGYFDGKDGLKQDARLLKVISYLDVGDGNYWAHPIENLVAVVDLEQKKIVKIEEGPVVPVPMTARPFDSRDRVAPAVKPMQIIEPEGKNYTITGDMIHWRNWDFHLSMNSRVGPMISTVTYNDNGTKRKVMYEGSLGGMIVPYGDPDIGWYFKAYLDSGDYGMGTLTSPIARGKDAPSNAVLLNETIADYTGVPMEIPRAIAVFERYAGPEYKHQEMGQPNVSTERRELVVRWISTVGNYDYIFDWIFHENGTIGIDAGATGIEAVKGVKSENHAR</sequence>
<dbReference type="PANTHER" id="PTHR10638">
    <property type="entry name" value="COPPER AMINE OXIDASE"/>
    <property type="match status" value="1"/>
</dbReference>
<dbReference type="GO" id="GO:0048038">
    <property type="term" value="F:quinone binding"/>
    <property type="evidence" value="ECO:0007669"/>
    <property type="project" value="InterPro"/>
</dbReference>
<dbReference type="SUPFAM" id="SSF54416">
    <property type="entry name" value="Amine oxidase N-terminal region"/>
    <property type="match status" value="2"/>
</dbReference>
<evidence type="ECO:0000256" key="5">
    <source>
        <dbReference type="ARBA" id="ARBA00007983"/>
    </source>
</evidence>
<evidence type="ECO:0000256" key="14">
    <source>
        <dbReference type="ARBA" id="ARBA00048032"/>
    </source>
</evidence>
<keyword evidence="8 18" id="KW-0732">Signal</keyword>
<dbReference type="EMBL" id="UGCO01000001">
    <property type="protein sequence ID" value="STI76140.1"/>
    <property type="molecule type" value="Genomic_DNA"/>
</dbReference>
<comment type="subunit">
    <text evidence="6">Homodimer.</text>
</comment>
<dbReference type="InterPro" id="IPR036582">
    <property type="entry name" value="Mao_N_sf"/>
</dbReference>
<evidence type="ECO:0000259" key="19">
    <source>
        <dbReference type="Pfam" id="PF01179"/>
    </source>
</evidence>
<dbReference type="AlphaFoldDB" id="A0A376TGA1"/>
<comment type="subcellular location">
    <subcellularLocation>
        <location evidence="4">Periplasm</location>
    </subcellularLocation>
</comment>
<dbReference type="Pfam" id="PF01179">
    <property type="entry name" value="Cu_amine_oxid"/>
    <property type="match status" value="1"/>
</dbReference>
<evidence type="ECO:0000259" key="21">
    <source>
        <dbReference type="Pfam" id="PF02728"/>
    </source>
</evidence>
<dbReference type="PROSITE" id="PS01164">
    <property type="entry name" value="COPPER_AMINE_OXID_1"/>
    <property type="match status" value="1"/>
</dbReference>
<feature type="domain" description="Copper amine oxidase-like N-terminal" evidence="22">
    <location>
        <begin position="33"/>
        <end position="110"/>
    </location>
</feature>
<evidence type="ECO:0000259" key="20">
    <source>
        <dbReference type="Pfam" id="PF02727"/>
    </source>
</evidence>
<dbReference type="SUPFAM" id="SSF49998">
    <property type="entry name" value="Amine oxidase catalytic domain"/>
    <property type="match status" value="1"/>
</dbReference>
<feature type="active site" description="Proton acceptor" evidence="15">
    <location>
        <position position="413"/>
    </location>
</feature>
<dbReference type="Pfam" id="PF02727">
    <property type="entry name" value="Cu_amine_oxidN2"/>
    <property type="match status" value="1"/>
</dbReference>
<organism evidence="23 24">
    <name type="scientific">Escherichia coli</name>
    <dbReference type="NCBI Taxonomy" id="562"/>
    <lineage>
        <taxon>Bacteria</taxon>
        <taxon>Pseudomonadati</taxon>
        <taxon>Pseudomonadota</taxon>
        <taxon>Gammaproteobacteria</taxon>
        <taxon>Enterobacterales</taxon>
        <taxon>Enterobacteriaceae</taxon>
        <taxon>Escherichia</taxon>
    </lineage>
</organism>
<dbReference type="Gene3D" id="2.70.98.20">
    <property type="entry name" value="Copper amine oxidase, catalytic domain"/>
    <property type="match status" value="1"/>
</dbReference>
<feature type="active site" description="Schiff-base intermediate with substrate; via topaquinone" evidence="15">
    <location>
        <position position="496"/>
    </location>
</feature>
<dbReference type="InterPro" id="IPR015798">
    <property type="entry name" value="Cu_amine_oxidase_C"/>
</dbReference>
<dbReference type="Proteomes" id="UP000254405">
    <property type="component" value="Unassembled WGS sequence"/>
</dbReference>
<evidence type="ECO:0000256" key="13">
    <source>
        <dbReference type="ARBA" id="ARBA00023211"/>
    </source>
</evidence>
<evidence type="ECO:0000256" key="7">
    <source>
        <dbReference type="ARBA" id="ARBA00022723"/>
    </source>
</evidence>
<feature type="signal peptide" evidence="18">
    <location>
        <begin position="1"/>
        <end position="30"/>
    </location>
</feature>
<dbReference type="FunFam" id="3.10.450.40:FF:000025">
    <property type="entry name" value="Primary amine oxidase"/>
    <property type="match status" value="1"/>
</dbReference>
<dbReference type="Gene3D" id="3.30.457.10">
    <property type="entry name" value="Copper amine oxidase-like, N-terminal domain"/>
    <property type="match status" value="1"/>
</dbReference>
<dbReference type="InterPro" id="IPR036460">
    <property type="entry name" value="Cu_amine_oxidase_C_sf"/>
</dbReference>
<dbReference type="Pfam" id="PF07833">
    <property type="entry name" value="Cu_amine_oxidN1"/>
    <property type="match status" value="1"/>
</dbReference>
<dbReference type="EC" id="1.4.3.-" evidence="17"/>
<evidence type="ECO:0000256" key="12">
    <source>
        <dbReference type="ARBA" id="ARBA00023008"/>
    </source>
</evidence>
<dbReference type="Pfam" id="PF02728">
    <property type="entry name" value="Cu_amine_oxidN3"/>
    <property type="match status" value="1"/>
</dbReference>
<gene>
    <name evidence="23" type="primary">tynA_1</name>
    <name evidence="23" type="ORF">NCTC8985_01387</name>
</gene>
<feature type="modified residue" description="2',4',5'-topaquinone" evidence="16">
    <location>
        <position position="496"/>
    </location>
</feature>
<evidence type="ECO:0000313" key="24">
    <source>
        <dbReference type="Proteomes" id="UP000254405"/>
    </source>
</evidence>
<dbReference type="GO" id="GO:0008131">
    <property type="term" value="F:primary methylamine oxidase activity"/>
    <property type="evidence" value="ECO:0007669"/>
    <property type="project" value="UniProtKB-EC"/>
</dbReference>
<dbReference type="GO" id="GO:0009308">
    <property type="term" value="P:amine metabolic process"/>
    <property type="evidence" value="ECO:0007669"/>
    <property type="project" value="UniProtKB-UniRule"/>
</dbReference>
<feature type="chain" id="PRO_5016598983" description="Amine oxidase" evidence="18">
    <location>
        <begin position="31"/>
        <end position="532"/>
    </location>
</feature>
<evidence type="ECO:0000256" key="11">
    <source>
        <dbReference type="ARBA" id="ARBA00023002"/>
    </source>
</evidence>
<dbReference type="InterPro" id="IPR012854">
    <property type="entry name" value="Cu_amine_oxidase-like_N"/>
</dbReference>
<keyword evidence="11 17" id="KW-0560">Oxidoreductase</keyword>
<evidence type="ECO:0000256" key="2">
    <source>
        <dbReference type="ARBA" id="ARBA00001935"/>
    </source>
</evidence>
<proteinExistence type="inferred from homology"/>
<evidence type="ECO:0000256" key="15">
    <source>
        <dbReference type="PIRSR" id="PIRSR600269-50"/>
    </source>
</evidence>
<evidence type="ECO:0000256" key="1">
    <source>
        <dbReference type="ARBA" id="ARBA00001913"/>
    </source>
</evidence>